<reference evidence="3" key="1">
    <citation type="journal article" date="2021" name="PeerJ">
        <title>Extensive microbial diversity within the chicken gut microbiome revealed by metagenomics and culture.</title>
        <authorList>
            <person name="Gilroy R."/>
            <person name="Ravi A."/>
            <person name="Getino M."/>
            <person name="Pursley I."/>
            <person name="Horton D.L."/>
            <person name="Alikhan N.F."/>
            <person name="Baker D."/>
            <person name="Gharbi K."/>
            <person name="Hall N."/>
            <person name="Watson M."/>
            <person name="Adriaenssens E.M."/>
            <person name="Foster-Nyarko E."/>
            <person name="Jarju S."/>
            <person name="Secka A."/>
            <person name="Antonio M."/>
            <person name="Oren A."/>
            <person name="Chaudhuri R.R."/>
            <person name="La Ragione R."/>
            <person name="Hildebrand F."/>
            <person name="Pallen M.J."/>
        </authorList>
    </citation>
    <scope>NUCLEOTIDE SEQUENCE</scope>
    <source>
        <strain evidence="3">CHK124-7917</strain>
    </source>
</reference>
<evidence type="ECO:0000313" key="3">
    <source>
        <dbReference type="EMBL" id="HJF44925.1"/>
    </source>
</evidence>
<evidence type="ECO:0000256" key="1">
    <source>
        <dbReference type="ARBA" id="ARBA00006484"/>
    </source>
</evidence>
<dbReference type="SUPFAM" id="SSF51735">
    <property type="entry name" value="NAD(P)-binding Rossmann-fold domains"/>
    <property type="match status" value="1"/>
</dbReference>
<dbReference type="CDD" id="cd05233">
    <property type="entry name" value="SDR_c"/>
    <property type="match status" value="1"/>
</dbReference>
<dbReference type="PROSITE" id="PS00061">
    <property type="entry name" value="ADH_SHORT"/>
    <property type="match status" value="1"/>
</dbReference>
<dbReference type="PANTHER" id="PTHR24321">
    <property type="entry name" value="DEHYDROGENASES, SHORT CHAIN"/>
    <property type="match status" value="1"/>
</dbReference>
<evidence type="ECO:0000313" key="4">
    <source>
        <dbReference type="Proteomes" id="UP000697330"/>
    </source>
</evidence>
<dbReference type="Proteomes" id="UP000697330">
    <property type="component" value="Unassembled WGS sequence"/>
</dbReference>
<comment type="caution">
    <text evidence="3">The sequence shown here is derived from an EMBL/GenBank/DDBJ whole genome shotgun (WGS) entry which is preliminary data.</text>
</comment>
<gene>
    <name evidence="3" type="ORF">K8U72_03985</name>
</gene>
<protein>
    <submittedName>
        <fullName evidence="3">SDR family oxidoreductase</fullName>
    </submittedName>
</protein>
<proteinExistence type="inferred from homology"/>
<evidence type="ECO:0000256" key="2">
    <source>
        <dbReference type="ARBA" id="ARBA00023002"/>
    </source>
</evidence>
<dbReference type="Gene3D" id="3.40.50.720">
    <property type="entry name" value="NAD(P)-binding Rossmann-like Domain"/>
    <property type="match status" value="1"/>
</dbReference>
<comment type="similarity">
    <text evidence="1">Belongs to the short-chain dehydrogenases/reductases (SDR) family.</text>
</comment>
<accession>A0A921GDU3</accession>
<dbReference type="InterPro" id="IPR036291">
    <property type="entry name" value="NAD(P)-bd_dom_sf"/>
</dbReference>
<dbReference type="PANTHER" id="PTHR24321:SF15">
    <property type="entry name" value="OXIDOREDUCTASE UCPA"/>
    <property type="match status" value="1"/>
</dbReference>
<dbReference type="AlphaFoldDB" id="A0A921GDU3"/>
<dbReference type="InterPro" id="IPR020904">
    <property type="entry name" value="Sc_DH/Rdtase_CS"/>
</dbReference>
<dbReference type="EMBL" id="DYWQ01000062">
    <property type="protein sequence ID" value="HJF44925.1"/>
    <property type="molecule type" value="Genomic_DNA"/>
</dbReference>
<dbReference type="GO" id="GO:0016491">
    <property type="term" value="F:oxidoreductase activity"/>
    <property type="evidence" value="ECO:0007669"/>
    <property type="project" value="UniProtKB-KW"/>
</dbReference>
<organism evidence="3 4">
    <name type="scientific">Thermophilibacter provencensis</name>
    <dbReference type="NCBI Taxonomy" id="1852386"/>
    <lineage>
        <taxon>Bacteria</taxon>
        <taxon>Bacillati</taxon>
        <taxon>Actinomycetota</taxon>
        <taxon>Coriobacteriia</taxon>
        <taxon>Coriobacteriales</taxon>
        <taxon>Atopobiaceae</taxon>
        <taxon>Thermophilibacter</taxon>
    </lineage>
</organism>
<name>A0A921GDU3_9ACTN</name>
<reference evidence="3" key="2">
    <citation type="submission" date="2021-09" db="EMBL/GenBank/DDBJ databases">
        <authorList>
            <person name="Gilroy R."/>
        </authorList>
    </citation>
    <scope>NUCLEOTIDE SEQUENCE</scope>
    <source>
        <strain evidence="3">CHK124-7917</strain>
    </source>
</reference>
<dbReference type="Pfam" id="PF13561">
    <property type="entry name" value="adh_short_C2"/>
    <property type="match status" value="1"/>
</dbReference>
<sequence>MPAGASIVNVASIAGERGCGGAAYVSSKAAVIGVTKHTALRFQVAGIRCNAVCPGNITTPMTAGLDPATLDQDMIGAMALHSNMRTQSCTPEDVANIVLFLASDESRAITGQIIVSDFGSML</sequence>
<dbReference type="PRINTS" id="PR00081">
    <property type="entry name" value="GDHRDH"/>
</dbReference>
<keyword evidence="2" id="KW-0560">Oxidoreductase</keyword>
<dbReference type="RefSeq" id="WP_274958843.1">
    <property type="nucleotide sequence ID" value="NZ_DYWQ01000062.1"/>
</dbReference>
<dbReference type="InterPro" id="IPR002347">
    <property type="entry name" value="SDR_fam"/>
</dbReference>